<comment type="function">
    <text evidence="7">Catalyzes the formation of phosphoribosylamine from phosphoribosylpyrophosphate (PRPP) and glutamine.</text>
</comment>
<feature type="binding site" evidence="7 10">
    <location>
        <position position="305"/>
    </location>
    <ligand>
        <name>Mg(2+)</name>
        <dbReference type="ChEBI" id="CHEBI:18420"/>
    </ligand>
</feature>
<evidence type="ECO:0000259" key="11">
    <source>
        <dbReference type="PROSITE" id="PS51278"/>
    </source>
</evidence>
<comment type="caution">
    <text evidence="12">The sequence shown here is derived from an EMBL/GenBank/DDBJ whole genome shotgun (WGS) entry which is preliminary data.</text>
</comment>
<dbReference type="OrthoDB" id="9801213at2"/>
<keyword evidence="6 7" id="KW-0315">Glutamine amidotransferase</keyword>
<dbReference type="SUPFAM" id="SSF53271">
    <property type="entry name" value="PRTase-like"/>
    <property type="match status" value="1"/>
</dbReference>
<dbReference type="EMBL" id="QANS01000004">
    <property type="protein sequence ID" value="PTU31123.1"/>
    <property type="molecule type" value="Genomic_DNA"/>
</dbReference>
<accession>A0A2T5MEX3</accession>
<name>A0A2T5MEX3_9GAMM</name>
<dbReference type="PROSITE" id="PS51278">
    <property type="entry name" value="GATASE_TYPE_2"/>
    <property type="match status" value="1"/>
</dbReference>
<evidence type="ECO:0000256" key="2">
    <source>
        <dbReference type="ARBA" id="ARBA00010138"/>
    </source>
</evidence>
<dbReference type="InterPro" id="IPR029055">
    <property type="entry name" value="Ntn_hydrolases_N"/>
</dbReference>
<sequence length="504" mass="56404">MCGIAGIVSQSANVNQELFDALTMLQHRGQDAAGIITNDEDRLYLRKENGLVRDVFNKDEHMQQLRGPMGVGHVRYPTAGCSTSAEAQPFYTNMPFGISLSHNGNLTNAEELKQELFLQDRRHLNTESDSEVLLNVFAHELMQRNALRLSPEDIFAAVSGVHHRCRGAYACVAMITGYGVVGFRDPFGIRPVVYGFRETANGRDYMIASESVALNALGYEMLGDILPGEAVYITHDGKLHKRQCAANPIYSPCIFEHVYLARPDSVIDNIYVYKARLRMGIKLAEKILREWPDHDIDVVIPIPDTSRVAGAELAARLGVNYREGFIKNRYIGRTFIMPGQAQRKKSVRQKLNPVGIEFKGKNVLLVDDSIVRGTTSQEIIQMARDSGARKVYFASASPPVRYPNVYGIDMPTTVELVAHGRSNEQLEQLLGADRLIYQDLPDLIEAVRQGNKNITRFDTSVFTGEYVTQDISSEYLSQLELFRSDAAKQKRTRSAQTVIELKNA</sequence>
<dbReference type="InterPro" id="IPR029057">
    <property type="entry name" value="PRTase-like"/>
</dbReference>
<feature type="binding site" evidence="7 10">
    <location>
        <position position="368"/>
    </location>
    <ligand>
        <name>Mg(2+)</name>
        <dbReference type="ChEBI" id="CHEBI:18420"/>
    </ligand>
</feature>
<dbReference type="InterPro" id="IPR005854">
    <property type="entry name" value="PurF"/>
</dbReference>
<evidence type="ECO:0000256" key="6">
    <source>
        <dbReference type="ARBA" id="ARBA00022962"/>
    </source>
</evidence>
<feature type="active site" description="Nucleophile" evidence="7 9">
    <location>
        <position position="2"/>
    </location>
</feature>
<dbReference type="GO" id="GO:0009113">
    <property type="term" value="P:purine nucleobase biosynthetic process"/>
    <property type="evidence" value="ECO:0007669"/>
    <property type="project" value="UniProtKB-UniRule"/>
</dbReference>
<keyword evidence="5 7" id="KW-0658">Purine biosynthesis</keyword>
<evidence type="ECO:0000256" key="4">
    <source>
        <dbReference type="ARBA" id="ARBA00022679"/>
    </source>
</evidence>
<evidence type="ECO:0000256" key="5">
    <source>
        <dbReference type="ARBA" id="ARBA00022755"/>
    </source>
</evidence>
<dbReference type="Gene3D" id="3.40.50.2020">
    <property type="match status" value="1"/>
</dbReference>
<comment type="similarity">
    <text evidence="2 7 8">In the C-terminal section; belongs to the purine/pyrimidine phosphoribosyltransferase family.</text>
</comment>
<evidence type="ECO:0000256" key="3">
    <source>
        <dbReference type="ARBA" id="ARBA00022676"/>
    </source>
</evidence>
<dbReference type="Pfam" id="PF00156">
    <property type="entry name" value="Pribosyltran"/>
    <property type="match status" value="1"/>
</dbReference>
<evidence type="ECO:0000256" key="8">
    <source>
        <dbReference type="PIRNR" id="PIRNR000485"/>
    </source>
</evidence>
<dbReference type="CDD" id="cd06223">
    <property type="entry name" value="PRTases_typeI"/>
    <property type="match status" value="1"/>
</dbReference>
<dbReference type="CDD" id="cd00715">
    <property type="entry name" value="GPATase_N"/>
    <property type="match status" value="1"/>
</dbReference>
<dbReference type="GO" id="GO:0004044">
    <property type="term" value="F:amidophosphoribosyltransferase activity"/>
    <property type="evidence" value="ECO:0007669"/>
    <property type="project" value="UniProtKB-UniRule"/>
</dbReference>
<evidence type="ECO:0000313" key="13">
    <source>
        <dbReference type="Proteomes" id="UP000244248"/>
    </source>
</evidence>
<comment type="pathway">
    <text evidence="1 7 8">Purine metabolism; IMP biosynthesis via de novo pathway; N(1)-(5-phospho-D-ribosyl)glycinamide from 5-phospho-alpha-D-ribose 1-diphosphate: step 1/2.</text>
</comment>
<dbReference type="Proteomes" id="UP000244248">
    <property type="component" value="Unassembled WGS sequence"/>
</dbReference>
<comment type="caution">
    <text evidence="7">Lacks conserved residue(s) required for the propagation of feature annotation.</text>
</comment>
<proteinExistence type="inferred from homology"/>
<dbReference type="EC" id="2.4.2.14" evidence="7"/>
<organism evidence="12 13">
    <name type="scientific">Stenotrophobium rhamnosiphilum</name>
    <dbReference type="NCBI Taxonomy" id="2029166"/>
    <lineage>
        <taxon>Bacteria</taxon>
        <taxon>Pseudomonadati</taxon>
        <taxon>Pseudomonadota</taxon>
        <taxon>Gammaproteobacteria</taxon>
        <taxon>Nevskiales</taxon>
        <taxon>Nevskiaceae</taxon>
        <taxon>Stenotrophobium</taxon>
    </lineage>
</organism>
<reference evidence="12 13" key="1">
    <citation type="submission" date="2018-04" db="EMBL/GenBank/DDBJ databases">
        <title>Novel species isolated from glacier.</title>
        <authorList>
            <person name="Liu Q."/>
            <person name="Xin Y.-H."/>
        </authorList>
    </citation>
    <scope>NUCLEOTIDE SEQUENCE [LARGE SCALE GENOMIC DNA]</scope>
    <source>
        <strain evidence="12 13">GT1R17</strain>
    </source>
</reference>
<evidence type="ECO:0000313" key="12">
    <source>
        <dbReference type="EMBL" id="PTU31123.1"/>
    </source>
</evidence>
<dbReference type="PIRSF" id="PIRSF000485">
    <property type="entry name" value="Amd_phspho_trans"/>
    <property type="match status" value="1"/>
</dbReference>
<evidence type="ECO:0000256" key="7">
    <source>
        <dbReference type="HAMAP-Rule" id="MF_01931"/>
    </source>
</evidence>
<dbReference type="InterPro" id="IPR000836">
    <property type="entry name" value="PRTase_dom"/>
</dbReference>
<keyword evidence="7 10" id="KW-0460">Magnesium</keyword>
<dbReference type="Pfam" id="PF13522">
    <property type="entry name" value="GATase_6"/>
    <property type="match status" value="1"/>
</dbReference>
<keyword evidence="4 7" id="KW-0808">Transferase</keyword>
<keyword evidence="3 7" id="KW-0328">Glycosyltransferase</keyword>
<dbReference type="GO" id="GO:0006189">
    <property type="term" value="P:'de novo' IMP biosynthetic process"/>
    <property type="evidence" value="ECO:0007669"/>
    <property type="project" value="UniProtKB-UniRule"/>
</dbReference>
<evidence type="ECO:0000256" key="1">
    <source>
        <dbReference type="ARBA" id="ARBA00005209"/>
    </source>
</evidence>
<dbReference type="NCBIfam" id="TIGR01134">
    <property type="entry name" value="purF"/>
    <property type="match status" value="1"/>
</dbReference>
<dbReference type="GO" id="GO:0000287">
    <property type="term" value="F:magnesium ion binding"/>
    <property type="evidence" value="ECO:0007669"/>
    <property type="project" value="UniProtKB-UniRule"/>
</dbReference>
<dbReference type="PANTHER" id="PTHR11907">
    <property type="entry name" value="AMIDOPHOSPHORIBOSYLTRANSFERASE"/>
    <property type="match status" value="1"/>
</dbReference>
<keyword evidence="13" id="KW-1185">Reference proteome</keyword>
<dbReference type="SUPFAM" id="SSF56235">
    <property type="entry name" value="N-terminal nucleophile aminohydrolases (Ntn hydrolases)"/>
    <property type="match status" value="1"/>
</dbReference>
<comment type="catalytic activity">
    <reaction evidence="7 8">
        <text>5-phospho-beta-D-ribosylamine + L-glutamate + diphosphate = 5-phospho-alpha-D-ribose 1-diphosphate + L-glutamine + H2O</text>
        <dbReference type="Rhea" id="RHEA:14905"/>
        <dbReference type="ChEBI" id="CHEBI:15377"/>
        <dbReference type="ChEBI" id="CHEBI:29985"/>
        <dbReference type="ChEBI" id="CHEBI:33019"/>
        <dbReference type="ChEBI" id="CHEBI:58017"/>
        <dbReference type="ChEBI" id="CHEBI:58359"/>
        <dbReference type="ChEBI" id="CHEBI:58681"/>
        <dbReference type="EC" id="2.4.2.14"/>
    </reaction>
</comment>
<dbReference type="AlphaFoldDB" id="A0A2T5MEX3"/>
<protein>
    <recommendedName>
        <fullName evidence="7">Amidophosphoribosyltransferase</fullName>
        <shortName evidence="7">ATase</shortName>
        <ecNumber evidence="7">2.4.2.14</ecNumber>
    </recommendedName>
    <alternativeName>
        <fullName evidence="7">Glutamine phosphoribosylpyrophosphate amidotransferase</fullName>
        <shortName evidence="7">GPATase</shortName>
    </alternativeName>
</protein>
<dbReference type="RefSeq" id="WP_107940710.1">
    <property type="nucleotide sequence ID" value="NZ_QANS01000004.1"/>
</dbReference>
<dbReference type="HAMAP" id="MF_01931">
    <property type="entry name" value="PurF"/>
    <property type="match status" value="1"/>
</dbReference>
<dbReference type="UniPathway" id="UPA00074">
    <property type="reaction ID" value="UER00124"/>
</dbReference>
<gene>
    <name evidence="7" type="primary">purF</name>
    <name evidence="12" type="ORF">CJD38_12600</name>
</gene>
<dbReference type="InterPro" id="IPR017932">
    <property type="entry name" value="GATase_2_dom"/>
</dbReference>
<evidence type="ECO:0000256" key="9">
    <source>
        <dbReference type="PIRSR" id="PIRSR000485-1"/>
    </source>
</evidence>
<feature type="binding site" evidence="7 10">
    <location>
        <position position="367"/>
    </location>
    <ligand>
        <name>Mg(2+)</name>
        <dbReference type="ChEBI" id="CHEBI:18420"/>
    </ligand>
</feature>
<dbReference type="Gene3D" id="3.60.20.10">
    <property type="entry name" value="Glutamine Phosphoribosylpyrophosphate, subunit 1, domain 1"/>
    <property type="match status" value="1"/>
</dbReference>
<dbReference type="InterPro" id="IPR035584">
    <property type="entry name" value="PurF_N"/>
</dbReference>
<comment type="cofactor">
    <cofactor evidence="7 10">
        <name>Mg(2+)</name>
        <dbReference type="ChEBI" id="CHEBI:18420"/>
    </cofactor>
    <text evidence="7 10">Binds 1 Mg(2+) ion per subunit.</text>
</comment>
<feature type="domain" description="Glutamine amidotransferase type-2" evidence="11">
    <location>
        <begin position="2"/>
        <end position="236"/>
    </location>
</feature>
<keyword evidence="7 10" id="KW-0479">Metal-binding</keyword>
<evidence type="ECO:0000256" key="10">
    <source>
        <dbReference type="PIRSR" id="PIRSR000485-2"/>
    </source>
</evidence>